<feature type="domain" description="Amidohydrolase-related" evidence="1">
    <location>
        <begin position="57"/>
        <end position="398"/>
    </location>
</feature>
<dbReference type="Gene3D" id="2.30.40.10">
    <property type="entry name" value="Urease, subunit C, domain 1"/>
    <property type="match status" value="1"/>
</dbReference>
<dbReference type="InterPro" id="IPR032466">
    <property type="entry name" value="Metal_Hydrolase"/>
</dbReference>
<dbReference type="Pfam" id="PF01979">
    <property type="entry name" value="Amidohydro_1"/>
    <property type="match status" value="1"/>
</dbReference>
<dbReference type="RefSeq" id="WP_129079140.1">
    <property type="nucleotide sequence ID" value="NZ_QOUX01000046.1"/>
</dbReference>
<dbReference type="AlphaFoldDB" id="A0A4Q0VPE8"/>
<dbReference type="InterPro" id="IPR011059">
    <property type="entry name" value="Metal-dep_hydrolase_composite"/>
</dbReference>
<dbReference type="GO" id="GO:0016810">
    <property type="term" value="F:hydrolase activity, acting on carbon-nitrogen (but not peptide) bonds"/>
    <property type="evidence" value="ECO:0007669"/>
    <property type="project" value="InterPro"/>
</dbReference>
<comment type="caution">
    <text evidence="2">The sequence shown here is derived from an EMBL/GenBank/DDBJ whole genome shotgun (WGS) entry which is preliminary data.</text>
</comment>
<gene>
    <name evidence="2" type="ORF">DS745_15520</name>
</gene>
<evidence type="ECO:0000259" key="1">
    <source>
        <dbReference type="Pfam" id="PF01979"/>
    </source>
</evidence>
<dbReference type="OrthoDB" id="9776455at2"/>
<accession>A0A4Q0VPE8</accession>
<dbReference type="InterPro" id="IPR006680">
    <property type="entry name" value="Amidohydro-rel"/>
</dbReference>
<sequence>MKAYVIKAKKIVTVSKKGSIENGAMVVRFGKVREVGKWEMIKQQFADLEVIDCSNHIITPSLVDCHTHLLEYGPSTLYPVANATHFMAGNALLLQALLSGITAIGEQISGQPQGDFSIEDYREVVRSLPINVSFAATSISTYLKTITTNNSITKPKDIEKGDLTNPMLVFQLARESDYPGENLFINVPPANFIMKQGPKAGEFMYTISELKDIVKTFHTLNKKIGVHVAGEEGIRMALEANVDVLHHAHGITTELIILAAIQGTKIVATPLGGTHLPPNSPENIVELTVHNIPVSIATDAYLPPDPNVSWLPFQDQKLRGPEVLMEIAHPAMQLLKQQNFDENKILALLTANPAQILGKEKLFGSLAKGMDANFLVSEGIPGLEITDVNKIKAVYYKGEKVISRN</sequence>
<dbReference type="Proteomes" id="UP000290649">
    <property type="component" value="Unassembled WGS sequence"/>
</dbReference>
<dbReference type="InterPro" id="IPR051781">
    <property type="entry name" value="Metallo-dep_Hydrolase"/>
</dbReference>
<dbReference type="SUPFAM" id="SSF51338">
    <property type="entry name" value="Composite domain of metallo-dependent hydrolases"/>
    <property type="match status" value="1"/>
</dbReference>
<organism evidence="2 3">
    <name type="scientific">Anaerobacillus alkaliphilus</name>
    <dbReference type="NCBI Taxonomy" id="1548597"/>
    <lineage>
        <taxon>Bacteria</taxon>
        <taxon>Bacillati</taxon>
        <taxon>Bacillota</taxon>
        <taxon>Bacilli</taxon>
        <taxon>Bacillales</taxon>
        <taxon>Bacillaceae</taxon>
        <taxon>Anaerobacillus</taxon>
    </lineage>
</organism>
<name>A0A4Q0VPE8_9BACI</name>
<proteinExistence type="predicted"/>
<dbReference type="SUPFAM" id="SSF51556">
    <property type="entry name" value="Metallo-dependent hydrolases"/>
    <property type="match status" value="1"/>
</dbReference>
<dbReference type="PANTHER" id="PTHR43135:SF3">
    <property type="entry name" value="ALPHA-D-RIBOSE 1-METHYLPHOSPHONATE 5-TRIPHOSPHATE DIPHOSPHATASE"/>
    <property type="match status" value="1"/>
</dbReference>
<evidence type="ECO:0000313" key="3">
    <source>
        <dbReference type="Proteomes" id="UP000290649"/>
    </source>
</evidence>
<dbReference type="PANTHER" id="PTHR43135">
    <property type="entry name" value="ALPHA-D-RIBOSE 1-METHYLPHOSPHONATE 5-TRIPHOSPHATE DIPHOSPHATASE"/>
    <property type="match status" value="1"/>
</dbReference>
<keyword evidence="3" id="KW-1185">Reference proteome</keyword>
<reference evidence="2 3" key="1">
    <citation type="journal article" date="2019" name="Int. J. Syst. Evol. Microbiol.">
        <title>Anaerobacillus alkaliphilus sp. nov., a novel alkaliphilic and moderately halophilic bacterium.</title>
        <authorList>
            <person name="Borsodi A.K."/>
            <person name="Aszalos J.M."/>
            <person name="Bihari P."/>
            <person name="Nagy I."/>
            <person name="Schumann P."/>
            <person name="Sproer C."/>
            <person name="Kovacs A.L."/>
            <person name="Boka K."/>
            <person name="Dobosy P."/>
            <person name="Ovari M."/>
            <person name="Szili-Kovacs T."/>
            <person name="Toth E."/>
        </authorList>
    </citation>
    <scope>NUCLEOTIDE SEQUENCE [LARGE SCALE GENOMIC DNA]</scope>
    <source>
        <strain evidence="2 3">B16-10</strain>
    </source>
</reference>
<dbReference type="Gene3D" id="3.20.20.140">
    <property type="entry name" value="Metal-dependent hydrolases"/>
    <property type="match status" value="1"/>
</dbReference>
<evidence type="ECO:0000313" key="2">
    <source>
        <dbReference type="EMBL" id="RXI97775.1"/>
    </source>
</evidence>
<dbReference type="EMBL" id="QOUX01000046">
    <property type="protein sequence ID" value="RXI97775.1"/>
    <property type="molecule type" value="Genomic_DNA"/>
</dbReference>
<protein>
    <recommendedName>
        <fullName evidence="1">Amidohydrolase-related domain-containing protein</fullName>
    </recommendedName>
</protein>